<name>A0A1I4NXU3_9BURK</name>
<dbReference type="GO" id="GO:0033585">
    <property type="term" value="P:L-phenylalanine biosynthetic process from chorismate via phenylpyruvate"/>
    <property type="evidence" value="ECO:0007669"/>
    <property type="project" value="TreeGrafter"/>
</dbReference>
<dbReference type="InterPro" id="IPR015424">
    <property type="entry name" value="PyrdxlP-dep_Trfase"/>
</dbReference>
<comment type="similarity">
    <text evidence="2">Belongs to the class-I pyridoxal-phosphate-dependent aminotransferase family.</text>
</comment>
<comment type="subunit">
    <text evidence="3">Homodimer.</text>
</comment>
<dbReference type="Gene3D" id="3.40.640.10">
    <property type="entry name" value="Type I PLP-dependent aspartate aminotransferase-like (Major domain)"/>
    <property type="match status" value="1"/>
</dbReference>
<dbReference type="PANTHER" id="PTHR11879">
    <property type="entry name" value="ASPARTATE AMINOTRANSFERASE"/>
    <property type="match status" value="1"/>
</dbReference>
<dbReference type="PANTHER" id="PTHR11879:SF37">
    <property type="entry name" value="AROMATIC-AMINO-ACID AMINOTRANSFERASE"/>
    <property type="match status" value="1"/>
</dbReference>
<dbReference type="GO" id="GO:0004838">
    <property type="term" value="F:L-tyrosine-2-oxoglutarate transaminase activity"/>
    <property type="evidence" value="ECO:0007669"/>
    <property type="project" value="TreeGrafter"/>
</dbReference>
<dbReference type="EMBL" id="FOTW01000014">
    <property type="protein sequence ID" value="SFM19943.1"/>
    <property type="molecule type" value="Genomic_DNA"/>
</dbReference>
<dbReference type="PRINTS" id="PR00799">
    <property type="entry name" value="TRANSAMINASE"/>
</dbReference>
<evidence type="ECO:0000256" key="3">
    <source>
        <dbReference type="ARBA" id="ARBA00011738"/>
    </source>
</evidence>
<dbReference type="GO" id="GO:0030170">
    <property type="term" value="F:pyridoxal phosphate binding"/>
    <property type="evidence" value="ECO:0007669"/>
    <property type="project" value="InterPro"/>
</dbReference>
<dbReference type="CDD" id="cd00609">
    <property type="entry name" value="AAT_like"/>
    <property type="match status" value="1"/>
</dbReference>
<dbReference type="RefSeq" id="WP_093388664.1">
    <property type="nucleotide sequence ID" value="NZ_FOTW01000014.1"/>
</dbReference>
<dbReference type="SUPFAM" id="SSF53383">
    <property type="entry name" value="PLP-dependent transferases"/>
    <property type="match status" value="1"/>
</dbReference>
<evidence type="ECO:0000256" key="6">
    <source>
        <dbReference type="ARBA" id="ARBA00022898"/>
    </source>
</evidence>
<feature type="domain" description="Aminotransferase class I/classII large" evidence="7">
    <location>
        <begin position="27"/>
        <end position="392"/>
    </location>
</feature>
<proteinExistence type="inferred from homology"/>
<dbReference type="FunFam" id="3.40.640.10:FF:000015">
    <property type="entry name" value="Aspartate aminotransferase"/>
    <property type="match status" value="1"/>
</dbReference>
<keyword evidence="9" id="KW-1185">Reference proteome</keyword>
<reference evidence="8 9" key="1">
    <citation type="submission" date="2016-10" db="EMBL/GenBank/DDBJ databases">
        <authorList>
            <person name="de Groot N.N."/>
        </authorList>
    </citation>
    <scope>NUCLEOTIDE SEQUENCE [LARGE SCALE GENOMIC DNA]</scope>
    <source>
        <strain evidence="8 9">ATCC 43154</strain>
    </source>
</reference>
<dbReference type="InterPro" id="IPR004839">
    <property type="entry name" value="Aminotransferase_I/II_large"/>
</dbReference>
<dbReference type="OrthoDB" id="9766445at2"/>
<evidence type="ECO:0000313" key="9">
    <source>
        <dbReference type="Proteomes" id="UP000199470"/>
    </source>
</evidence>
<organism evidence="8 9">
    <name type="scientific">Rugamonas rubra</name>
    <dbReference type="NCBI Taxonomy" id="758825"/>
    <lineage>
        <taxon>Bacteria</taxon>
        <taxon>Pseudomonadati</taxon>
        <taxon>Pseudomonadota</taxon>
        <taxon>Betaproteobacteria</taxon>
        <taxon>Burkholderiales</taxon>
        <taxon>Oxalobacteraceae</taxon>
        <taxon>Telluria group</taxon>
        <taxon>Rugamonas</taxon>
    </lineage>
</organism>
<evidence type="ECO:0000256" key="4">
    <source>
        <dbReference type="ARBA" id="ARBA00022576"/>
    </source>
</evidence>
<comment type="cofactor">
    <cofactor evidence="1">
        <name>pyridoxal 5'-phosphate</name>
        <dbReference type="ChEBI" id="CHEBI:597326"/>
    </cofactor>
</comment>
<dbReference type="Pfam" id="PF00155">
    <property type="entry name" value="Aminotran_1_2"/>
    <property type="match status" value="1"/>
</dbReference>
<gene>
    <name evidence="8" type="ORF">SAMN02982985_03181</name>
</gene>
<evidence type="ECO:0000259" key="7">
    <source>
        <dbReference type="Pfam" id="PF00155"/>
    </source>
</evidence>
<dbReference type="InterPro" id="IPR015422">
    <property type="entry name" value="PyrdxlP-dep_Trfase_small"/>
</dbReference>
<evidence type="ECO:0000256" key="1">
    <source>
        <dbReference type="ARBA" id="ARBA00001933"/>
    </source>
</evidence>
<evidence type="ECO:0000256" key="2">
    <source>
        <dbReference type="ARBA" id="ARBA00007441"/>
    </source>
</evidence>
<dbReference type="InterPro" id="IPR015421">
    <property type="entry name" value="PyrdxlP-dep_Trfase_major"/>
</dbReference>
<dbReference type="GO" id="GO:0005829">
    <property type="term" value="C:cytosol"/>
    <property type="evidence" value="ECO:0007669"/>
    <property type="project" value="TreeGrafter"/>
</dbReference>
<dbReference type="InterPro" id="IPR000796">
    <property type="entry name" value="Asp_trans"/>
</dbReference>
<dbReference type="AlphaFoldDB" id="A0A1I4NXU3"/>
<keyword evidence="5" id="KW-0808">Transferase</keyword>
<accession>A0A1I4NXU3</accession>
<dbReference type="Proteomes" id="UP000199470">
    <property type="component" value="Unassembled WGS sequence"/>
</dbReference>
<dbReference type="Gene3D" id="3.90.1150.10">
    <property type="entry name" value="Aspartate Aminotransferase, domain 1"/>
    <property type="match status" value="1"/>
</dbReference>
<dbReference type="NCBIfam" id="NF006719">
    <property type="entry name" value="PRK09257.1"/>
    <property type="match status" value="1"/>
</dbReference>
<keyword evidence="4" id="KW-0032">Aminotransferase</keyword>
<dbReference type="GO" id="GO:0042802">
    <property type="term" value="F:identical protein binding"/>
    <property type="evidence" value="ECO:0007669"/>
    <property type="project" value="TreeGrafter"/>
</dbReference>
<evidence type="ECO:0000313" key="8">
    <source>
        <dbReference type="EMBL" id="SFM19943.1"/>
    </source>
</evidence>
<sequence length="399" mass="43052">MFKEVEAYPGDPILTLNEQFGADPRANKINLSIGVYLDAAGKMPAMRAVLQAETALAAVLGTRPYLPMEGNAAYRSAVRALIFGAEHRAVSESRVATAQTLGGSGALKVGADFIAHYFPKAKVWVSDPTWDNHYSIFGGAGLTVGKYRYYDAATGHVDFPGMLAALEQLPAGDVVLLHACCHNPTGADLNQAQWRELAGLIRRRGLLPFFDIAYQGFGEGPDADAFAIRHFAEEGIALFVASSFSKNFSLYGERCGSLSVVCDDSTQATNVLGQLKATIRRNYSSPPIHGARIIARVLDDAGLRAEWLAELEGMRLRVKAMRTGLYDALSARCPGLDFSYLNKQTGMFSYTDLTAAEADVLRQEFGLYVLSSGRICLAALTEGSIAPAADAIAQVLKRR</sequence>
<protein>
    <submittedName>
        <fullName evidence="8">Aromatic-amino-acid transaminase</fullName>
    </submittedName>
</protein>
<dbReference type="STRING" id="758825.SAMN02982985_03181"/>
<evidence type="ECO:0000256" key="5">
    <source>
        <dbReference type="ARBA" id="ARBA00022679"/>
    </source>
</evidence>
<keyword evidence="6" id="KW-0663">Pyridoxal phosphate</keyword>